<dbReference type="RefSeq" id="WP_110040383.1">
    <property type="nucleotide sequence ID" value="NZ_QGTL01000012.1"/>
</dbReference>
<dbReference type="AlphaFoldDB" id="A0A317N5N1"/>
<name>A0A317N5N1_9NOCA</name>
<reference evidence="2 3" key="1">
    <citation type="submission" date="2018-05" db="EMBL/GenBank/DDBJ databases">
        <title>Genomic Encyclopedia of Type Strains, Phase IV (KMG-IV): sequencing the most valuable type-strain genomes for metagenomic binning, comparative biology and taxonomic classification.</title>
        <authorList>
            <person name="Goeker M."/>
        </authorList>
    </citation>
    <scope>NUCLEOTIDE SEQUENCE [LARGE SCALE GENOMIC DNA]</scope>
    <source>
        <strain evidence="2 3">DSM 44717</strain>
    </source>
</reference>
<dbReference type="EMBL" id="QGTL01000012">
    <property type="protein sequence ID" value="PWV70631.1"/>
    <property type="molecule type" value="Genomic_DNA"/>
</dbReference>
<sequence length="415" mass="45148">MGKQNRRRRTGRRAVSNPALLLDADALADPVRVAEGVATAAAQDDAAATRQFVDQLADSGRLTAPVIEGVELASRRLLAHAFAQGWLPDDIHQAARRRLDTFALAYLTDLMAEHRAGFAADAVDETWQAQLDALGATVWWTGAHPPAWADRALLTAEEALTSVVRALALLLRLPRLAPIRPLPGTTRRGAAPARHVDEKTLGRVRGLLAKAESTAFPEEAETLSAKAQELMTKYAIDRVLLTSAAVEPDLPTARRLWLDTPYTDAKALLVDRVARANRCRAIFVADWGFVTVVGDEPDLDAVELLSTSLLVQATRTMIETAADTEEARTRAYRKAFLTAYATRIGDRLTEAATTTVAESPSPTTLLPLLATHDHRVERAFATYFPTTRTRGITLRSAEGWAAGTHAADHAHLDRD</sequence>
<feature type="domain" description="DUF2786" evidence="1">
    <location>
        <begin position="199"/>
        <end position="238"/>
    </location>
</feature>
<evidence type="ECO:0000259" key="1">
    <source>
        <dbReference type="Pfam" id="PF10979"/>
    </source>
</evidence>
<proteinExistence type="predicted"/>
<comment type="caution">
    <text evidence="2">The sequence shown here is derived from an EMBL/GenBank/DDBJ whole genome shotgun (WGS) entry which is preliminary data.</text>
</comment>
<protein>
    <submittedName>
        <fullName evidence="2">Uncharacterized protein DUF2786</fullName>
    </submittedName>
</protein>
<dbReference type="Pfam" id="PF10979">
    <property type="entry name" value="DUF2786"/>
    <property type="match status" value="1"/>
</dbReference>
<evidence type="ECO:0000313" key="2">
    <source>
        <dbReference type="EMBL" id="PWV70631.1"/>
    </source>
</evidence>
<keyword evidence="3" id="KW-1185">Reference proteome</keyword>
<dbReference type="InterPro" id="IPR024498">
    <property type="entry name" value="DUF2786"/>
</dbReference>
<gene>
    <name evidence="2" type="ORF">DFR69_11250</name>
</gene>
<dbReference type="Proteomes" id="UP000246410">
    <property type="component" value="Unassembled WGS sequence"/>
</dbReference>
<organism evidence="2 3">
    <name type="scientific">Nocardia neocaledoniensis</name>
    <dbReference type="NCBI Taxonomy" id="236511"/>
    <lineage>
        <taxon>Bacteria</taxon>
        <taxon>Bacillati</taxon>
        <taxon>Actinomycetota</taxon>
        <taxon>Actinomycetes</taxon>
        <taxon>Mycobacteriales</taxon>
        <taxon>Nocardiaceae</taxon>
        <taxon>Nocardia</taxon>
    </lineage>
</organism>
<evidence type="ECO:0000313" key="3">
    <source>
        <dbReference type="Proteomes" id="UP000246410"/>
    </source>
</evidence>
<accession>A0A317N5N1</accession>